<evidence type="ECO:0000256" key="7">
    <source>
        <dbReference type="RuleBase" id="RU003788"/>
    </source>
</evidence>
<evidence type="ECO:0000256" key="3">
    <source>
        <dbReference type="ARBA" id="ARBA00022638"/>
    </source>
</evidence>
<reference evidence="9" key="1">
    <citation type="submission" date="2016-08" db="EMBL/GenBank/DDBJ databases">
        <authorList>
            <person name="Merda D."/>
            <person name="Briand M."/>
            <person name="Taghouti G."/>
            <person name="Carrere S."/>
            <person name="Gouzy J."/>
            <person name="Portier P."/>
            <person name="Jacques M.-A."/>
            <person name="Fischer-Le Saux M."/>
        </authorList>
    </citation>
    <scope>NUCLEOTIDE SEQUENCE [LARGE SCALE GENOMIC DNA]</scope>
    <source>
        <strain evidence="9">CFBP1156</strain>
    </source>
</reference>
<protein>
    <recommendedName>
        <fullName evidence="7">Lysozyme</fullName>
        <ecNumber evidence="7">3.2.1.17</ecNumber>
    </recommendedName>
</protein>
<dbReference type="EC" id="3.2.1.17" evidence="7"/>
<comment type="catalytic activity">
    <reaction evidence="1 7">
        <text>Hydrolysis of (1-&gt;4)-beta-linkages between N-acetylmuramic acid and N-acetyl-D-glucosamine residues in a peptidoglycan and between N-acetyl-D-glucosamine residues in chitodextrins.</text>
        <dbReference type="EC" id="3.2.1.17"/>
    </reaction>
</comment>
<evidence type="ECO:0000256" key="2">
    <source>
        <dbReference type="ARBA" id="ARBA00022529"/>
    </source>
</evidence>
<keyword evidence="6 7" id="KW-0326">Glycosidase</keyword>
<dbReference type="AlphaFoldDB" id="A0A2S7EXW9"/>
<dbReference type="GO" id="GO:0042742">
    <property type="term" value="P:defense response to bacterium"/>
    <property type="evidence" value="ECO:0007669"/>
    <property type="project" value="UniProtKB-KW"/>
</dbReference>
<dbReference type="PANTHER" id="PTHR38107:SF3">
    <property type="entry name" value="LYSOZYME RRRD-RELATED"/>
    <property type="match status" value="1"/>
</dbReference>
<dbReference type="Gene3D" id="1.10.530.40">
    <property type="match status" value="1"/>
</dbReference>
<dbReference type="HAMAP" id="MF_04110">
    <property type="entry name" value="ENDOLYSIN_T4"/>
    <property type="match status" value="1"/>
</dbReference>
<organism evidence="8 9">
    <name type="scientific">Xanthomonas hyacinthi</name>
    <dbReference type="NCBI Taxonomy" id="56455"/>
    <lineage>
        <taxon>Bacteria</taxon>
        <taxon>Pseudomonadati</taxon>
        <taxon>Pseudomonadota</taxon>
        <taxon>Gammaproteobacteria</taxon>
        <taxon>Lysobacterales</taxon>
        <taxon>Lysobacteraceae</taxon>
        <taxon>Xanthomonas</taxon>
    </lineage>
</organism>
<dbReference type="GO" id="GO:0009253">
    <property type="term" value="P:peptidoglycan catabolic process"/>
    <property type="evidence" value="ECO:0007669"/>
    <property type="project" value="InterPro"/>
</dbReference>
<dbReference type="OrthoDB" id="8141296at2"/>
<dbReference type="InterPro" id="IPR002196">
    <property type="entry name" value="Glyco_hydro_24"/>
</dbReference>
<evidence type="ECO:0000313" key="8">
    <source>
        <dbReference type="EMBL" id="PPU97875.1"/>
    </source>
</evidence>
<keyword evidence="9" id="KW-1185">Reference proteome</keyword>
<keyword evidence="4 7" id="KW-0378">Hydrolase</keyword>
<gene>
    <name evidence="8" type="ORF">XhyaCFBP1156_08820</name>
</gene>
<keyword evidence="2 7" id="KW-0929">Antimicrobial</keyword>
<keyword evidence="3 7" id="KW-0081">Bacteriolytic enzyme</keyword>
<comment type="similarity">
    <text evidence="7">Belongs to the glycosyl hydrolase 24 family.</text>
</comment>
<dbReference type="InterPro" id="IPR023346">
    <property type="entry name" value="Lysozyme-like_dom_sf"/>
</dbReference>
<dbReference type="GO" id="GO:0031640">
    <property type="term" value="P:killing of cells of another organism"/>
    <property type="evidence" value="ECO:0007669"/>
    <property type="project" value="UniProtKB-KW"/>
</dbReference>
<accession>A0A2S7EXW9</accession>
<dbReference type="GO" id="GO:0016998">
    <property type="term" value="P:cell wall macromolecule catabolic process"/>
    <property type="evidence" value="ECO:0007669"/>
    <property type="project" value="InterPro"/>
</dbReference>
<dbReference type="InterPro" id="IPR051018">
    <property type="entry name" value="Bacteriophage_GH24"/>
</dbReference>
<dbReference type="PANTHER" id="PTHR38107">
    <property type="match status" value="1"/>
</dbReference>
<evidence type="ECO:0000256" key="1">
    <source>
        <dbReference type="ARBA" id="ARBA00000632"/>
    </source>
</evidence>
<comment type="caution">
    <text evidence="8">The sequence shown here is derived from an EMBL/GenBank/DDBJ whole genome shotgun (WGS) entry which is preliminary data.</text>
</comment>
<dbReference type="Proteomes" id="UP000238261">
    <property type="component" value="Unassembled WGS sequence"/>
</dbReference>
<dbReference type="GO" id="GO:0003796">
    <property type="term" value="F:lysozyme activity"/>
    <property type="evidence" value="ECO:0007669"/>
    <property type="project" value="UniProtKB-EC"/>
</dbReference>
<evidence type="ECO:0000256" key="6">
    <source>
        <dbReference type="ARBA" id="ARBA00023295"/>
    </source>
</evidence>
<evidence type="ECO:0000256" key="5">
    <source>
        <dbReference type="ARBA" id="ARBA00023200"/>
    </source>
</evidence>
<dbReference type="Pfam" id="PF00959">
    <property type="entry name" value="Phage_lysozyme"/>
    <property type="match status" value="1"/>
</dbReference>
<dbReference type="CDD" id="cd00737">
    <property type="entry name" value="lyz_endolysin_autolysin"/>
    <property type="match status" value="1"/>
</dbReference>
<proteinExistence type="inferred from homology"/>
<evidence type="ECO:0000256" key="4">
    <source>
        <dbReference type="ARBA" id="ARBA00022801"/>
    </source>
</evidence>
<sequence>MPPATQLSAPLVKTSEGCRLVAYLCPAGIWTIGYGHAGKDVYAGLKITQERAEALLVADLAAASTIVRKYVRAPLTAPQEAALVSFVFNVGMARFSGSTLVRRLNQGDYACVPTQIARWNKGTVKGQLVVLPGLVARRAAEAALWKIPA</sequence>
<dbReference type="EMBL" id="MDEG01000006">
    <property type="protein sequence ID" value="PPU97875.1"/>
    <property type="molecule type" value="Genomic_DNA"/>
</dbReference>
<name>A0A2S7EXW9_9XANT</name>
<keyword evidence="5" id="KW-1035">Host cytoplasm</keyword>
<dbReference type="InterPro" id="IPR033907">
    <property type="entry name" value="Endolysin_autolysin"/>
</dbReference>
<dbReference type="InterPro" id="IPR023347">
    <property type="entry name" value="Lysozyme_dom_sf"/>
</dbReference>
<dbReference type="SUPFAM" id="SSF53955">
    <property type="entry name" value="Lysozyme-like"/>
    <property type="match status" value="1"/>
</dbReference>
<evidence type="ECO:0000313" key="9">
    <source>
        <dbReference type="Proteomes" id="UP000238261"/>
    </source>
</evidence>
<dbReference type="InterPro" id="IPR034690">
    <property type="entry name" value="Endolysin_T4_type"/>
</dbReference>